<evidence type="ECO:0000313" key="2">
    <source>
        <dbReference type="EMBL" id="GEM52641.1"/>
    </source>
</evidence>
<proteinExistence type="predicted"/>
<accession>A0A511NK97</accession>
<evidence type="ECO:0000313" key="3">
    <source>
        <dbReference type="Proteomes" id="UP000321245"/>
    </source>
</evidence>
<dbReference type="RefSeq" id="WP_146810562.1">
    <property type="nucleotide sequence ID" value="NZ_BJXC01000018.1"/>
</dbReference>
<dbReference type="AlphaFoldDB" id="A0A511NK97"/>
<feature type="signal peptide" evidence="1">
    <location>
        <begin position="1"/>
        <end position="21"/>
    </location>
</feature>
<protein>
    <recommendedName>
        <fullName evidence="4">DUF4595 domain-containing protein</fullName>
    </recommendedName>
</protein>
<dbReference type="Proteomes" id="UP000321245">
    <property type="component" value="Unassembled WGS sequence"/>
</dbReference>
<dbReference type="PROSITE" id="PS51257">
    <property type="entry name" value="PROKAR_LIPOPROTEIN"/>
    <property type="match status" value="1"/>
</dbReference>
<evidence type="ECO:0008006" key="4">
    <source>
        <dbReference type="Google" id="ProtNLM"/>
    </source>
</evidence>
<keyword evidence="3" id="KW-1185">Reference proteome</keyword>
<keyword evidence="1" id="KW-0732">Signal</keyword>
<sequence>MKKFVLFAFLALSTISITSCSNDDDSKTHQNNIVEKRLIQKIIKTNNLSIEIKLIEDFTYNTNGFVSEIKSYNTNNNVITLKKYQYFTNSVIEQIFENDKLVLTTNYKFEGDTYSVDVYNSNNNLTSTSISKIKNKKIVSTKTFNTLGSIIQNSFFEYNNDLLTEIETDSITKTKITRTYLRNINKTFNTPFSYLVTNDKLLYTKVEALYLDGYKRKSETSYEFDKDNYPTKIDFKISDGFDETIFNTYDK</sequence>
<evidence type="ECO:0000256" key="1">
    <source>
        <dbReference type="SAM" id="SignalP"/>
    </source>
</evidence>
<dbReference type="EMBL" id="BJXC01000018">
    <property type="protein sequence ID" value="GEM52641.1"/>
    <property type="molecule type" value="Genomic_DNA"/>
</dbReference>
<feature type="chain" id="PRO_5022092200" description="DUF4595 domain-containing protein" evidence="1">
    <location>
        <begin position="22"/>
        <end position="251"/>
    </location>
</feature>
<comment type="caution">
    <text evidence="2">The sequence shown here is derived from an EMBL/GenBank/DDBJ whole genome shotgun (WGS) entry which is preliminary data.</text>
</comment>
<gene>
    <name evidence="2" type="ORF">EB1_24310</name>
</gene>
<reference evidence="2 3" key="1">
    <citation type="submission" date="2019-07" db="EMBL/GenBank/DDBJ databases">
        <title>Whole genome shotgun sequence of Empedobacter brevis NBRC 14943.</title>
        <authorList>
            <person name="Hosoyama A."/>
            <person name="Uohara A."/>
            <person name="Ohji S."/>
            <person name="Ichikawa N."/>
        </authorList>
    </citation>
    <scope>NUCLEOTIDE SEQUENCE [LARGE SCALE GENOMIC DNA]</scope>
    <source>
        <strain evidence="2 3">NBRC 14943</strain>
    </source>
</reference>
<organism evidence="2 3">
    <name type="scientific">Empedobacter brevis NBRC 14943 = ATCC 43319</name>
    <dbReference type="NCBI Taxonomy" id="1218108"/>
    <lineage>
        <taxon>Bacteria</taxon>
        <taxon>Pseudomonadati</taxon>
        <taxon>Bacteroidota</taxon>
        <taxon>Flavobacteriia</taxon>
        <taxon>Flavobacteriales</taxon>
        <taxon>Weeksellaceae</taxon>
        <taxon>Empedobacter</taxon>
    </lineage>
</organism>
<name>A0A511NK97_9FLAO</name>